<gene>
    <name evidence="2" type="ORF">NKR23_g6416</name>
</gene>
<keyword evidence="1" id="KW-0732">Signal</keyword>
<organism evidence="2 3">
    <name type="scientific">Pleurostoma richardsiae</name>
    <dbReference type="NCBI Taxonomy" id="41990"/>
    <lineage>
        <taxon>Eukaryota</taxon>
        <taxon>Fungi</taxon>
        <taxon>Dikarya</taxon>
        <taxon>Ascomycota</taxon>
        <taxon>Pezizomycotina</taxon>
        <taxon>Sordariomycetes</taxon>
        <taxon>Sordariomycetidae</taxon>
        <taxon>Calosphaeriales</taxon>
        <taxon>Pleurostomataceae</taxon>
        <taxon>Pleurostoma</taxon>
    </lineage>
</organism>
<evidence type="ECO:0000313" key="3">
    <source>
        <dbReference type="Proteomes" id="UP001174694"/>
    </source>
</evidence>
<comment type="caution">
    <text evidence="2">The sequence shown here is derived from an EMBL/GenBank/DDBJ whole genome shotgun (WGS) entry which is preliminary data.</text>
</comment>
<dbReference type="Proteomes" id="UP001174694">
    <property type="component" value="Unassembled WGS sequence"/>
</dbReference>
<name>A0AA38RQU8_9PEZI</name>
<proteinExistence type="predicted"/>
<accession>A0AA38RQU8</accession>
<feature type="signal peptide" evidence="1">
    <location>
        <begin position="1"/>
        <end position="17"/>
    </location>
</feature>
<keyword evidence="3" id="KW-1185">Reference proteome</keyword>
<sequence>MLVWIIWTLGQLQGDVACCAGTAPRIGRPSPGDRPLVVFAYAESEVARTNLEFFIKKGVHRRADFVFVFNGPTDATEMIPRLPNVWQVRRNNTCFDIGAIGEVLRIDGLWRRYKRFITMNASIRGPFLPVYSNACWSDLFLNRLNDHTKLVGMTMNCIPRPHVQSMLWATDSVSMSILQDPLLANKTGHEDIYGAADDPVGMSGCYNTWDAAVHAEIGTTELVTSQGYAVDAMMTAFHGTQGTEAYCEANLGPPDPFFDKQYFGANVHPYETVFMKANRDIEPVLLERLTTWNKNRNFNAWNACGPDEHQSKGWW</sequence>
<protein>
    <submittedName>
        <fullName evidence="2">Asparagine synthetase</fullName>
    </submittedName>
</protein>
<reference evidence="2" key="1">
    <citation type="submission" date="2022-07" db="EMBL/GenBank/DDBJ databases">
        <title>Fungi with potential for degradation of polypropylene.</title>
        <authorList>
            <person name="Gostincar C."/>
        </authorList>
    </citation>
    <scope>NUCLEOTIDE SEQUENCE</scope>
    <source>
        <strain evidence="2">EXF-13308</strain>
    </source>
</reference>
<evidence type="ECO:0000313" key="2">
    <source>
        <dbReference type="EMBL" id="KAJ9143673.1"/>
    </source>
</evidence>
<dbReference type="AlphaFoldDB" id="A0AA38RQU8"/>
<dbReference type="EMBL" id="JANBVO010000018">
    <property type="protein sequence ID" value="KAJ9143673.1"/>
    <property type="molecule type" value="Genomic_DNA"/>
</dbReference>
<evidence type="ECO:0000256" key="1">
    <source>
        <dbReference type="SAM" id="SignalP"/>
    </source>
</evidence>
<feature type="chain" id="PRO_5041380168" evidence="1">
    <location>
        <begin position="18"/>
        <end position="315"/>
    </location>
</feature>